<dbReference type="PANTHER" id="PTHR12358:SF106">
    <property type="entry name" value="LIPID KINASE YEGS"/>
    <property type="match status" value="1"/>
</dbReference>
<name>A0A943UXT6_9ACTN</name>
<keyword evidence="6" id="KW-0067">ATP-binding</keyword>
<evidence type="ECO:0000256" key="7">
    <source>
        <dbReference type="ARBA" id="ARBA00023209"/>
    </source>
</evidence>
<evidence type="ECO:0000256" key="1">
    <source>
        <dbReference type="ARBA" id="ARBA00001946"/>
    </source>
</evidence>
<evidence type="ECO:0000256" key="8">
    <source>
        <dbReference type="ARBA" id="ARBA00023264"/>
    </source>
</evidence>
<evidence type="ECO:0000313" key="10">
    <source>
        <dbReference type="EMBL" id="MBS6940060.1"/>
    </source>
</evidence>
<evidence type="ECO:0000256" key="4">
    <source>
        <dbReference type="ARBA" id="ARBA00022741"/>
    </source>
</evidence>
<dbReference type="InterPro" id="IPR001206">
    <property type="entry name" value="Diacylglycerol_kinase_cat_dom"/>
</dbReference>
<dbReference type="GO" id="GO:0008654">
    <property type="term" value="P:phospholipid biosynthetic process"/>
    <property type="evidence" value="ECO:0007669"/>
    <property type="project" value="UniProtKB-KW"/>
</dbReference>
<evidence type="ECO:0000256" key="5">
    <source>
        <dbReference type="ARBA" id="ARBA00022777"/>
    </source>
</evidence>
<organism evidence="10 11">
    <name type="scientific">Slackia piriformis</name>
    <dbReference type="NCBI Taxonomy" id="626934"/>
    <lineage>
        <taxon>Bacteria</taxon>
        <taxon>Bacillati</taxon>
        <taxon>Actinomycetota</taxon>
        <taxon>Coriobacteriia</taxon>
        <taxon>Eggerthellales</taxon>
        <taxon>Eggerthellaceae</taxon>
        <taxon>Slackia</taxon>
    </lineage>
</organism>
<evidence type="ECO:0000256" key="3">
    <source>
        <dbReference type="ARBA" id="ARBA00022679"/>
    </source>
</evidence>
<dbReference type="PROSITE" id="PS50146">
    <property type="entry name" value="DAGK"/>
    <property type="match status" value="1"/>
</dbReference>
<dbReference type="Proteomes" id="UP000727506">
    <property type="component" value="Unassembled WGS sequence"/>
</dbReference>
<dbReference type="SUPFAM" id="SSF111331">
    <property type="entry name" value="NAD kinase/diacylglycerol kinase-like"/>
    <property type="match status" value="1"/>
</dbReference>
<dbReference type="Pfam" id="PF00781">
    <property type="entry name" value="DAGK_cat"/>
    <property type="match status" value="1"/>
</dbReference>
<dbReference type="AlphaFoldDB" id="A0A943UXT6"/>
<keyword evidence="3" id="KW-0808">Transferase</keyword>
<keyword evidence="4" id="KW-0547">Nucleotide-binding</keyword>
<proteinExistence type="inferred from homology"/>
<comment type="caution">
    <text evidence="10">The sequence shown here is derived from an EMBL/GenBank/DDBJ whole genome shotgun (WGS) entry which is preliminary data.</text>
</comment>
<comment type="similarity">
    <text evidence="2">Belongs to the diacylglycerol/lipid kinase family.</text>
</comment>
<keyword evidence="7" id="KW-0594">Phospholipid biosynthesis</keyword>
<dbReference type="InterPro" id="IPR017438">
    <property type="entry name" value="ATP-NAD_kinase_N"/>
</dbReference>
<feature type="domain" description="DAGKc" evidence="9">
    <location>
        <begin position="1"/>
        <end position="135"/>
    </location>
</feature>
<comment type="cofactor">
    <cofactor evidence="1">
        <name>Mg(2+)</name>
        <dbReference type="ChEBI" id="CHEBI:18420"/>
    </cofactor>
</comment>
<evidence type="ECO:0000259" key="9">
    <source>
        <dbReference type="PROSITE" id="PS50146"/>
    </source>
</evidence>
<gene>
    <name evidence="10" type="ORF">KH142_00970</name>
</gene>
<keyword evidence="5 10" id="KW-0418">Kinase</keyword>
<dbReference type="GO" id="GO:0005524">
    <property type="term" value="F:ATP binding"/>
    <property type="evidence" value="ECO:0007669"/>
    <property type="project" value="UniProtKB-KW"/>
</dbReference>
<keyword evidence="7" id="KW-0444">Lipid biosynthesis</keyword>
<sequence length="302" mass="31823">MKKALLIVNPDSGKQDGKSLARRIASAIEGSFESVDCRLSACADDVRGWAREARESGVDALFVMGGDGTAGLALRGLFDGASEGGSMPAFGIVPGGTGNGLARTLGLPSDPEQAIAAYDFSATRPLDVGFVDDEPFAYTVTAGTLPEGIRDVPSEAKSRFGFLAYAASELLRIGSDERHMLRIVVDGREIVEDVSSFVAFSANALVNDFTTAHDTRVDSGKMHLIALKSASVQSLLSILPDVLARSIDENDQVLFLHGESIEVSCLDGSLTCGVDGDDGPSLPVRLTVRPGALQMFALRSDR</sequence>
<dbReference type="EMBL" id="JAGZSV010000007">
    <property type="protein sequence ID" value="MBS6940060.1"/>
    <property type="molecule type" value="Genomic_DNA"/>
</dbReference>
<protein>
    <submittedName>
        <fullName evidence="10">Diacylglycerol kinase family lipid kinase</fullName>
    </submittedName>
</protein>
<dbReference type="GO" id="GO:0005886">
    <property type="term" value="C:plasma membrane"/>
    <property type="evidence" value="ECO:0007669"/>
    <property type="project" value="TreeGrafter"/>
</dbReference>
<dbReference type="Gene3D" id="3.40.50.10330">
    <property type="entry name" value="Probable inorganic polyphosphate/atp-NAD kinase, domain 1"/>
    <property type="match status" value="1"/>
</dbReference>
<reference evidence="10" key="1">
    <citation type="submission" date="2021-02" db="EMBL/GenBank/DDBJ databases">
        <title>Infant gut strain persistence is associated with maternal origin, phylogeny, and functional potential including surface adhesion and iron acquisition.</title>
        <authorList>
            <person name="Lou Y.C."/>
        </authorList>
    </citation>
    <scope>NUCLEOTIDE SEQUENCE</scope>
    <source>
        <strain evidence="10">L2_039_000G1_dasL2_039_000G1_concoct_11</strain>
    </source>
</reference>
<accession>A0A943UXT6</accession>
<dbReference type="PANTHER" id="PTHR12358">
    <property type="entry name" value="SPHINGOSINE KINASE"/>
    <property type="match status" value="1"/>
</dbReference>
<keyword evidence="8" id="KW-1208">Phospholipid metabolism</keyword>
<evidence type="ECO:0000313" key="11">
    <source>
        <dbReference type="Proteomes" id="UP000727506"/>
    </source>
</evidence>
<dbReference type="InterPro" id="IPR016064">
    <property type="entry name" value="NAD/diacylglycerol_kinase_sf"/>
</dbReference>
<dbReference type="SMART" id="SM00046">
    <property type="entry name" value="DAGKc"/>
    <property type="match status" value="1"/>
</dbReference>
<keyword evidence="7" id="KW-0443">Lipid metabolism</keyword>
<evidence type="ECO:0000256" key="2">
    <source>
        <dbReference type="ARBA" id="ARBA00005983"/>
    </source>
</evidence>
<dbReference type="Pfam" id="PF19279">
    <property type="entry name" value="YegS_C"/>
    <property type="match status" value="1"/>
</dbReference>
<dbReference type="GO" id="GO:0004143">
    <property type="term" value="F:ATP-dependent diacylglycerol kinase activity"/>
    <property type="evidence" value="ECO:0007669"/>
    <property type="project" value="TreeGrafter"/>
</dbReference>
<dbReference type="Gene3D" id="2.60.200.40">
    <property type="match status" value="1"/>
</dbReference>
<dbReference type="InterPro" id="IPR045540">
    <property type="entry name" value="YegS/DAGK_C"/>
</dbReference>
<evidence type="ECO:0000256" key="6">
    <source>
        <dbReference type="ARBA" id="ARBA00022840"/>
    </source>
</evidence>
<dbReference type="InterPro" id="IPR050187">
    <property type="entry name" value="Lipid_Phosphate_FormReg"/>
</dbReference>